<name>A0A6J5MDD8_9CAUD</name>
<gene>
    <name evidence="1" type="ORF">UFOVP450_113</name>
</gene>
<proteinExistence type="predicted"/>
<evidence type="ECO:0000313" key="1">
    <source>
        <dbReference type="EMBL" id="CAB4143333.1"/>
    </source>
</evidence>
<sequence>MNKKNTQPKNAAKAYKPASTAQFTLVPADKRESIDWQSHYYRQKSMEFFNSASYETSPKAVVAVESKSAAIPVLERISKVRANNPRVPLNAMQSKYVMVGGVPHKMVNGQLVALTAQSK</sequence>
<reference evidence="1" key="1">
    <citation type="submission" date="2020-04" db="EMBL/GenBank/DDBJ databases">
        <authorList>
            <person name="Chiriac C."/>
            <person name="Salcher M."/>
            <person name="Ghai R."/>
            <person name="Kavagutti S V."/>
        </authorList>
    </citation>
    <scope>NUCLEOTIDE SEQUENCE</scope>
</reference>
<organism evidence="1">
    <name type="scientific">uncultured Caudovirales phage</name>
    <dbReference type="NCBI Taxonomy" id="2100421"/>
    <lineage>
        <taxon>Viruses</taxon>
        <taxon>Duplodnaviria</taxon>
        <taxon>Heunggongvirae</taxon>
        <taxon>Uroviricota</taxon>
        <taxon>Caudoviricetes</taxon>
        <taxon>Peduoviridae</taxon>
        <taxon>Maltschvirus</taxon>
        <taxon>Maltschvirus maltsch</taxon>
    </lineage>
</organism>
<protein>
    <submittedName>
        <fullName evidence="1">Uncharacterized protein</fullName>
    </submittedName>
</protein>
<accession>A0A6J5MDD8</accession>
<dbReference type="EMBL" id="LR796421">
    <property type="protein sequence ID" value="CAB4143333.1"/>
    <property type="molecule type" value="Genomic_DNA"/>
</dbReference>